<dbReference type="EC" id="3.2.2.31" evidence="4 14"/>
<dbReference type="InterPro" id="IPR005760">
    <property type="entry name" value="A/G_AdeGlyc_MutY"/>
</dbReference>
<dbReference type="InterPro" id="IPR000445">
    <property type="entry name" value="HhH_motif"/>
</dbReference>
<evidence type="ECO:0000256" key="9">
    <source>
        <dbReference type="ARBA" id="ARBA00022801"/>
    </source>
</evidence>
<evidence type="ECO:0000256" key="13">
    <source>
        <dbReference type="ARBA" id="ARBA00023295"/>
    </source>
</evidence>
<dbReference type="PANTHER" id="PTHR42944:SF1">
    <property type="entry name" value="ADENINE DNA GLYCOSYLASE"/>
    <property type="match status" value="1"/>
</dbReference>
<dbReference type="GO" id="GO:0000701">
    <property type="term" value="F:purine-specific mismatch base pair DNA N-glycosylase activity"/>
    <property type="evidence" value="ECO:0007669"/>
    <property type="project" value="UniProtKB-EC"/>
</dbReference>
<dbReference type="SUPFAM" id="SSF48150">
    <property type="entry name" value="DNA-glycosylase"/>
    <property type="match status" value="1"/>
</dbReference>
<dbReference type="InterPro" id="IPR011257">
    <property type="entry name" value="DNA_glycosylase"/>
</dbReference>
<evidence type="ECO:0000256" key="1">
    <source>
        <dbReference type="ARBA" id="ARBA00000843"/>
    </source>
</evidence>
<dbReference type="PROSITE" id="PS00764">
    <property type="entry name" value="ENDONUCLEASE_III_1"/>
    <property type="match status" value="1"/>
</dbReference>
<dbReference type="InterPro" id="IPR004036">
    <property type="entry name" value="Endonuclease-III-like_CS2"/>
</dbReference>
<dbReference type="Pfam" id="PF14815">
    <property type="entry name" value="NUDIX_4"/>
    <property type="match status" value="1"/>
</dbReference>
<dbReference type="Proteomes" id="UP001597295">
    <property type="component" value="Unassembled WGS sequence"/>
</dbReference>
<gene>
    <name evidence="16" type="primary">mutY</name>
    <name evidence="16" type="ORF">ACFSM5_10525</name>
</gene>
<evidence type="ECO:0000313" key="16">
    <source>
        <dbReference type="EMBL" id="MFD2263322.1"/>
    </source>
</evidence>
<dbReference type="CDD" id="cd03431">
    <property type="entry name" value="NUDIX_DNA_Glycosylase_C-MutY"/>
    <property type="match status" value="1"/>
</dbReference>
<keyword evidence="13 14" id="KW-0326">Glycosidase</keyword>
<evidence type="ECO:0000256" key="2">
    <source>
        <dbReference type="ARBA" id="ARBA00002933"/>
    </source>
</evidence>
<evidence type="ECO:0000259" key="15">
    <source>
        <dbReference type="SMART" id="SM00478"/>
    </source>
</evidence>
<dbReference type="InterPro" id="IPR015797">
    <property type="entry name" value="NUDIX_hydrolase-like_dom_sf"/>
</dbReference>
<dbReference type="RefSeq" id="WP_379876318.1">
    <property type="nucleotide sequence ID" value="NZ_JBHUIP010000010.1"/>
</dbReference>
<dbReference type="CDD" id="cd00056">
    <property type="entry name" value="ENDO3c"/>
    <property type="match status" value="1"/>
</dbReference>
<evidence type="ECO:0000256" key="12">
    <source>
        <dbReference type="ARBA" id="ARBA00023204"/>
    </source>
</evidence>
<dbReference type="InterPro" id="IPR023170">
    <property type="entry name" value="HhH_base_excis_C"/>
</dbReference>
<protein>
    <recommendedName>
        <fullName evidence="5 14">Adenine DNA glycosylase</fullName>
        <ecNumber evidence="4 14">3.2.2.31</ecNumber>
    </recommendedName>
</protein>
<dbReference type="Gene3D" id="1.10.340.30">
    <property type="entry name" value="Hypothetical protein, domain 2"/>
    <property type="match status" value="1"/>
</dbReference>
<dbReference type="InterPro" id="IPR003651">
    <property type="entry name" value="Endonuclease3_FeS-loop_motif"/>
</dbReference>
<dbReference type="PROSITE" id="PS01155">
    <property type="entry name" value="ENDONUCLEASE_III_2"/>
    <property type="match status" value="1"/>
</dbReference>
<organism evidence="16 17">
    <name type="scientific">Lacibacterium aquatile</name>
    <dbReference type="NCBI Taxonomy" id="1168082"/>
    <lineage>
        <taxon>Bacteria</taxon>
        <taxon>Pseudomonadati</taxon>
        <taxon>Pseudomonadota</taxon>
        <taxon>Alphaproteobacteria</taxon>
        <taxon>Rhodospirillales</taxon>
        <taxon>Rhodospirillaceae</taxon>
    </lineage>
</organism>
<evidence type="ECO:0000256" key="4">
    <source>
        <dbReference type="ARBA" id="ARBA00012045"/>
    </source>
</evidence>
<keyword evidence="7" id="KW-0479">Metal-binding</keyword>
<dbReference type="Pfam" id="PF00633">
    <property type="entry name" value="HHH"/>
    <property type="match status" value="1"/>
</dbReference>
<dbReference type="SUPFAM" id="SSF55811">
    <property type="entry name" value="Nudix"/>
    <property type="match status" value="1"/>
</dbReference>
<keyword evidence="17" id="KW-1185">Reference proteome</keyword>
<comment type="caution">
    <text evidence="16">The sequence shown here is derived from an EMBL/GenBank/DDBJ whole genome shotgun (WGS) entry which is preliminary data.</text>
</comment>
<dbReference type="Pfam" id="PF10576">
    <property type="entry name" value="EndIII_4Fe-2S"/>
    <property type="match status" value="1"/>
</dbReference>
<dbReference type="InterPro" id="IPR029119">
    <property type="entry name" value="MutY_C"/>
</dbReference>
<sequence length="359" mass="39444">MSADNRAWTAAYPAARHAELLLDWYDRHRRRLPWRALPGEQADPYRVWLSEVMLQQTTVQTVASYFVDFTTRWPKVGDLAAAPLDDLLARWAGLGYYARARNLHKCAQAVVARHGGVFPSDPEALRALPGIGDYTAAAIASIAFDVSAAVMDGNVERVIARLFTVEDPLPKSKPALKALTEMLTPLKRPGDYAQAMMDLGATICTPKRPACGLCPVRGHCAAWVAGTMERYPLKAPKADKPTRHGVCYVLMRKDGAVLLRKRPESGLLGGMLEFPGTVWTESAPTVEAIAAAAPIKADWRDLATGIRHTFTHFHLELSIRVAQVGLGYPKLGRWVAFEKLGDVELPTLFAKVAKRVLKG</sequence>
<keyword evidence="8 14" id="KW-0227">DNA damage</keyword>
<evidence type="ECO:0000256" key="3">
    <source>
        <dbReference type="ARBA" id="ARBA00008343"/>
    </source>
</evidence>
<proteinExistence type="inferred from homology"/>
<comment type="function">
    <text evidence="2">Adenine glycosylase active on G-A mispairs. MutY also corrects error-prone DNA synthesis past GO lesions which are due to the oxidatively damaged form of guanine: 7,8-dihydro-8-oxoguanine (8-oxo-dGTP).</text>
</comment>
<dbReference type="Gene3D" id="3.90.79.10">
    <property type="entry name" value="Nucleoside Triphosphate Pyrophosphohydrolase"/>
    <property type="match status" value="1"/>
</dbReference>
<accession>A0ABW5DQL2</accession>
<keyword evidence="6" id="KW-0004">4Fe-4S</keyword>
<dbReference type="InterPro" id="IPR044298">
    <property type="entry name" value="MIG/MutY"/>
</dbReference>
<evidence type="ECO:0000256" key="7">
    <source>
        <dbReference type="ARBA" id="ARBA00022723"/>
    </source>
</evidence>
<evidence type="ECO:0000256" key="11">
    <source>
        <dbReference type="ARBA" id="ARBA00023014"/>
    </source>
</evidence>
<comment type="cofactor">
    <cofactor evidence="14">
        <name>[4Fe-4S] cluster</name>
        <dbReference type="ChEBI" id="CHEBI:49883"/>
    </cofactor>
    <text evidence="14">Binds 1 [4Fe-4S] cluster.</text>
</comment>
<evidence type="ECO:0000256" key="5">
    <source>
        <dbReference type="ARBA" id="ARBA00022023"/>
    </source>
</evidence>
<dbReference type="PANTHER" id="PTHR42944">
    <property type="entry name" value="ADENINE DNA GLYCOSYLASE"/>
    <property type="match status" value="1"/>
</dbReference>
<keyword evidence="12" id="KW-0234">DNA repair</keyword>
<dbReference type="InterPro" id="IPR003265">
    <property type="entry name" value="HhH-GPD_domain"/>
</dbReference>
<comment type="catalytic activity">
    <reaction evidence="1 14">
        <text>Hydrolyzes free adenine bases from 7,8-dihydro-8-oxoguanine:adenine mismatched double-stranded DNA, leaving an apurinic site.</text>
        <dbReference type="EC" id="3.2.2.31"/>
    </reaction>
</comment>
<dbReference type="NCBIfam" id="TIGR01084">
    <property type="entry name" value="mutY"/>
    <property type="match status" value="1"/>
</dbReference>
<keyword evidence="9 16" id="KW-0378">Hydrolase</keyword>
<keyword evidence="11" id="KW-0411">Iron-sulfur</keyword>
<dbReference type="Gene3D" id="1.10.1670.10">
    <property type="entry name" value="Helix-hairpin-Helix base-excision DNA repair enzymes (C-terminal)"/>
    <property type="match status" value="1"/>
</dbReference>
<evidence type="ECO:0000313" key="17">
    <source>
        <dbReference type="Proteomes" id="UP001597295"/>
    </source>
</evidence>
<keyword evidence="10 14" id="KW-0408">Iron</keyword>
<feature type="domain" description="HhH-GPD" evidence="15">
    <location>
        <begin position="53"/>
        <end position="202"/>
    </location>
</feature>
<dbReference type="EMBL" id="JBHUIP010000010">
    <property type="protein sequence ID" value="MFD2263322.1"/>
    <property type="molecule type" value="Genomic_DNA"/>
</dbReference>
<dbReference type="SMART" id="SM00478">
    <property type="entry name" value="ENDO3c"/>
    <property type="match status" value="1"/>
</dbReference>
<name>A0ABW5DQL2_9PROT</name>
<comment type="similarity">
    <text evidence="3 14">Belongs to the Nth/MutY family.</text>
</comment>
<dbReference type="InterPro" id="IPR004035">
    <property type="entry name" value="Endouclease-III_FeS-bd_BS"/>
</dbReference>
<reference evidence="17" key="1">
    <citation type="journal article" date="2019" name="Int. J. Syst. Evol. Microbiol.">
        <title>The Global Catalogue of Microorganisms (GCM) 10K type strain sequencing project: providing services to taxonomists for standard genome sequencing and annotation.</title>
        <authorList>
            <consortium name="The Broad Institute Genomics Platform"/>
            <consortium name="The Broad Institute Genome Sequencing Center for Infectious Disease"/>
            <person name="Wu L."/>
            <person name="Ma J."/>
        </authorList>
    </citation>
    <scope>NUCLEOTIDE SEQUENCE [LARGE SCALE GENOMIC DNA]</scope>
    <source>
        <strain evidence="17">CGMCC 1.19062</strain>
    </source>
</reference>
<evidence type="ECO:0000256" key="10">
    <source>
        <dbReference type="ARBA" id="ARBA00023004"/>
    </source>
</evidence>
<evidence type="ECO:0000256" key="6">
    <source>
        <dbReference type="ARBA" id="ARBA00022485"/>
    </source>
</evidence>
<dbReference type="Pfam" id="PF00730">
    <property type="entry name" value="HhH-GPD"/>
    <property type="match status" value="1"/>
</dbReference>
<evidence type="ECO:0000256" key="14">
    <source>
        <dbReference type="RuleBase" id="RU365096"/>
    </source>
</evidence>
<evidence type="ECO:0000256" key="8">
    <source>
        <dbReference type="ARBA" id="ARBA00022763"/>
    </source>
</evidence>
<dbReference type="SMART" id="SM00525">
    <property type="entry name" value="FES"/>
    <property type="match status" value="1"/>
</dbReference>